<dbReference type="Pfam" id="PF13567">
    <property type="entry name" value="DUF4131"/>
    <property type="match status" value="1"/>
</dbReference>
<protein>
    <recommendedName>
        <fullName evidence="2">DUF4131 domain-containing protein</fullName>
    </recommendedName>
</protein>
<keyword evidence="1" id="KW-0812">Transmembrane</keyword>
<proteinExistence type="predicted"/>
<accession>X1SYK4</accession>
<feature type="domain" description="DUF4131" evidence="2">
    <location>
        <begin position="2"/>
        <end position="148"/>
    </location>
</feature>
<organism evidence="3">
    <name type="scientific">marine sediment metagenome</name>
    <dbReference type="NCBI Taxonomy" id="412755"/>
    <lineage>
        <taxon>unclassified sequences</taxon>
        <taxon>metagenomes</taxon>
        <taxon>ecological metagenomes</taxon>
    </lineage>
</organism>
<sequence length="192" mass="22315">MLILISIISFVKQWNITTALLFLIIFLIGIINYNLNSNPIGVNHIANFVEDKKLTIICTVLDKEYYPNQEKISFKVKVSQIERGDYSIRTQGLILVNTYLGDCPYEYGDVLKIKGKLEKPIRQKNFGEFNYELYLAREKIFTYLNIWQEKDIKKIGEDDSNFLASFSLSARDKIKEITKQTLPPPYNYLLIG</sequence>
<evidence type="ECO:0000259" key="2">
    <source>
        <dbReference type="Pfam" id="PF13567"/>
    </source>
</evidence>
<reference evidence="3" key="1">
    <citation type="journal article" date="2014" name="Front. Microbiol.">
        <title>High frequency of phylogenetically diverse reductive dehalogenase-homologous genes in deep subseafloor sedimentary metagenomes.</title>
        <authorList>
            <person name="Kawai M."/>
            <person name="Futagami T."/>
            <person name="Toyoda A."/>
            <person name="Takaki Y."/>
            <person name="Nishi S."/>
            <person name="Hori S."/>
            <person name="Arai W."/>
            <person name="Tsubouchi T."/>
            <person name="Morono Y."/>
            <person name="Uchiyama I."/>
            <person name="Ito T."/>
            <person name="Fujiyama A."/>
            <person name="Inagaki F."/>
            <person name="Takami H."/>
        </authorList>
    </citation>
    <scope>NUCLEOTIDE SEQUENCE</scope>
    <source>
        <strain evidence="3">Expedition CK06-06</strain>
    </source>
</reference>
<comment type="caution">
    <text evidence="3">The sequence shown here is derived from an EMBL/GenBank/DDBJ whole genome shotgun (WGS) entry which is preliminary data.</text>
</comment>
<dbReference type="EMBL" id="BARW01017041">
    <property type="protein sequence ID" value="GAI98157.1"/>
    <property type="molecule type" value="Genomic_DNA"/>
</dbReference>
<feature type="non-terminal residue" evidence="3">
    <location>
        <position position="192"/>
    </location>
</feature>
<feature type="transmembrane region" description="Helical" evidence="1">
    <location>
        <begin position="14"/>
        <end position="35"/>
    </location>
</feature>
<dbReference type="AlphaFoldDB" id="X1SYK4"/>
<name>X1SYK4_9ZZZZ</name>
<evidence type="ECO:0000313" key="3">
    <source>
        <dbReference type="EMBL" id="GAI98157.1"/>
    </source>
</evidence>
<keyword evidence="1" id="KW-1133">Transmembrane helix</keyword>
<evidence type="ECO:0000256" key="1">
    <source>
        <dbReference type="SAM" id="Phobius"/>
    </source>
</evidence>
<keyword evidence="1" id="KW-0472">Membrane</keyword>
<gene>
    <name evidence="3" type="ORF">S12H4_29534</name>
</gene>
<dbReference type="InterPro" id="IPR025405">
    <property type="entry name" value="DUF4131"/>
</dbReference>